<evidence type="ECO:0000313" key="2">
    <source>
        <dbReference type="EMBL" id="HHP68019.1"/>
    </source>
</evidence>
<feature type="transmembrane region" description="Helical" evidence="1">
    <location>
        <begin position="36"/>
        <end position="54"/>
    </location>
</feature>
<dbReference type="AlphaFoldDB" id="A0A7J3XZW1"/>
<keyword evidence="1" id="KW-0472">Membrane</keyword>
<proteinExistence type="predicted"/>
<evidence type="ECO:0000256" key="1">
    <source>
        <dbReference type="SAM" id="Phobius"/>
    </source>
</evidence>
<keyword evidence="1" id="KW-1133">Transmembrane helix</keyword>
<reference evidence="2" key="1">
    <citation type="journal article" date="2020" name="mSystems">
        <title>Genome- and Community-Level Interaction Insights into Carbon Utilization and Element Cycling Functions of Hydrothermarchaeota in Hydrothermal Sediment.</title>
        <authorList>
            <person name="Zhou Z."/>
            <person name="Liu Y."/>
            <person name="Xu W."/>
            <person name="Pan J."/>
            <person name="Luo Z.H."/>
            <person name="Li M."/>
        </authorList>
    </citation>
    <scope>NUCLEOTIDE SEQUENCE [LARGE SCALE GENOMIC DNA]</scope>
    <source>
        <strain evidence="2">SpSt-110</strain>
    </source>
</reference>
<comment type="caution">
    <text evidence="2">The sequence shown here is derived from an EMBL/GenBank/DDBJ whole genome shotgun (WGS) entry which is preliminary data.</text>
</comment>
<name>A0A7J3XZW1_9CREN</name>
<organism evidence="2">
    <name type="scientific">Thermogladius calderae</name>
    <dbReference type="NCBI Taxonomy" id="1200300"/>
    <lineage>
        <taxon>Archaea</taxon>
        <taxon>Thermoproteota</taxon>
        <taxon>Thermoprotei</taxon>
        <taxon>Desulfurococcales</taxon>
        <taxon>Desulfurococcaceae</taxon>
        <taxon>Thermogladius</taxon>
    </lineage>
</organism>
<feature type="transmembrane region" description="Helical" evidence="1">
    <location>
        <begin position="66"/>
        <end position="84"/>
    </location>
</feature>
<feature type="transmembrane region" description="Helical" evidence="1">
    <location>
        <begin position="12"/>
        <end position="30"/>
    </location>
</feature>
<protein>
    <submittedName>
        <fullName evidence="2">Uncharacterized protein</fullName>
    </submittedName>
</protein>
<keyword evidence="1" id="KW-0812">Transmembrane</keyword>
<accession>A0A7J3XZW1</accession>
<sequence>MGGLLKYHPLYDFIILIAGVVLGIMSSYNLPATKSVATGLLLISAWLALTGFLLEREHALLVSRRSVRGALGVILLSASLSIILSLDARMTAVVVLAGLGFAGVYAYLLEKY</sequence>
<feature type="transmembrane region" description="Helical" evidence="1">
    <location>
        <begin position="90"/>
        <end position="109"/>
    </location>
</feature>
<dbReference type="EMBL" id="DRYK01000056">
    <property type="protein sequence ID" value="HHP68019.1"/>
    <property type="molecule type" value="Genomic_DNA"/>
</dbReference>
<gene>
    <name evidence="2" type="ORF">ENM60_04450</name>
</gene>